<accession>A0A7T1WSS0</accession>
<name>A0A7T1WSS0_9ACTN</name>
<evidence type="ECO:0000313" key="3">
    <source>
        <dbReference type="Proteomes" id="UP000595046"/>
    </source>
</evidence>
<feature type="transmembrane region" description="Helical" evidence="1">
    <location>
        <begin position="108"/>
        <end position="127"/>
    </location>
</feature>
<evidence type="ECO:0000313" key="2">
    <source>
        <dbReference type="EMBL" id="QPP06055.1"/>
    </source>
</evidence>
<dbReference type="KEGG" id="sbat:G4Z16_06195"/>
<keyword evidence="1" id="KW-0812">Transmembrane</keyword>
<evidence type="ECO:0000256" key="1">
    <source>
        <dbReference type="SAM" id="Phobius"/>
    </source>
</evidence>
<feature type="transmembrane region" description="Helical" evidence="1">
    <location>
        <begin position="6"/>
        <end position="23"/>
    </location>
</feature>
<gene>
    <name evidence="2" type="ORF">G4Z16_06195</name>
</gene>
<dbReference type="AlphaFoldDB" id="A0A7T1WSS0"/>
<keyword evidence="3" id="KW-1185">Reference proteome</keyword>
<proteinExistence type="predicted"/>
<reference evidence="3" key="1">
    <citation type="submission" date="2020-02" db="EMBL/GenBank/DDBJ databases">
        <title>Streptomyces sp. ASO4wet.</title>
        <authorList>
            <person name="Risdian C."/>
            <person name="Landwehr W."/>
            <person name="Schupp P."/>
            <person name="Wink J."/>
        </authorList>
    </citation>
    <scope>NUCLEOTIDE SEQUENCE [LARGE SCALE GENOMIC DNA]</scope>
    <source>
        <strain evidence="3">ASO4wet</strain>
    </source>
</reference>
<dbReference type="Proteomes" id="UP000595046">
    <property type="component" value="Chromosome"/>
</dbReference>
<sequence length="135" mass="15024">MEAGVSFWICLTSAVVLSGLFCLEVRSVLRLRREGVRTEGTVVDNVEKTAESRRRWVPVIAFTDTEGYRVEFAPRARSGRPLPLGRTVRVIYLRDSPCDARMNSWGDLWLGITLLAVFLTGNGWALIGLGPQVMA</sequence>
<dbReference type="EMBL" id="CP048882">
    <property type="protein sequence ID" value="QPP06055.1"/>
    <property type="molecule type" value="Genomic_DNA"/>
</dbReference>
<organism evidence="2 3">
    <name type="scientific">Streptomyces bathyalis</name>
    <dbReference type="NCBI Taxonomy" id="2710756"/>
    <lineage>
        <taxon>Bacteria</taxon>
        <taxon>Bacillati</taxon>
        <taxon>Actinomycetota</taxon>
        <taxon>Actinomycetes</taxon>
        <taxon>Kitasatosporales</taxon>
        <taxon>Streptomycetaceae</taxon>
        <taxon>Streptomyces</taxon>
    </lineage>
</organism>
<keyword evidence="1" id="KW-0472">Membrane</keyword>
<keyword evidence="1" id="KW-1133">Transmembrane helix</keyword>
<protein>
    <submittedName>
        <fullName evidence="2">DUF3592 domain-containing protein</fullName>
    </submittedName>
</protein>